<comment type="subcellular location">
    <subcellularLocation>
        <location evidence="6">Nucleus</location>
    </subcellularLocation>
</comment>
<dbReference type="InterPro" id="IPR036388">
    <property type="entry name" value="WH-like_DNA-bd_sf"/>
</dbReference>
<sequence>MAETGPPDRPPIQRQQHQQPPPPPSKLPQILRPPRHQRRHFPLIASPPPPPSLVPPPPPPLPARPSPAPPDSALRFSDQLHKIHICECGGGGGGGGGDVKDLIASLKKENESEEQEADSIKLANMHAYREAANLPPVANTGVRRKSKATKHSRSVPQVPGSNAGALHDDLTAGGGCRYDSSLGLLTKKFINLIQQAEDGTLDLNEAASTLKVQKRRIYDITNVLEGVGLIEKKLKNRIRWTGLDMSRPKELDIHVAKLKDNVESLYNEECRIEELIRETQENLSTLCSDENNQKWLYVTDKDVKNLPSFQNKMLFAIKAPRGTNLEVPDPDEDSLQQRFRLLLRSSMGPIDCYLIGDGEHIETANPDENPTPMDMSVGDKTKDGGGAPLPAVENVAASPDSMSSQDSTAHLIKIVPSEGDESTDYWFATDPGARLADMWRAESELQ</sequence>
<dbReference type="InterPro" id="IPR003316">
    <property type="entry name" value="E2F_WHTH_DNA-bd_dom"/>
</dbReference>
<dbReference type="Gene3D" id="1.10.10.10">
    <property type="entry name" value="Winged helix-like DNA-binding domain superfamily/Winged helix DNA-binding domain"/>
    <property type="match status" value="1"/>
</dbReference>
<dbReference type="CDD" id="cd14660">
    <property type="entry name" value="E2F_DD"/>
    <property type="match status" value="1"/>
</dbReference>
<dbReference type="Proteomes" id="UP001180020">
    <property type="component" value="Unassembled WGS sequence"/>
</dbReference>
<dbReference type="InterPro" id="IPR036390">
    <property type="entry name" value="WH_DNA-bd_sf"/>
</dbReference>
<dbReference type="InterPro" id="IPR032198">
    <property type="entry name" value="E2F_CC-MB"/>
</dbReference>
<dbReference type="Pfam" id="PF02319">
    <property type="entry name" value="WHD_E2F_TDP"/>
    <property type="match status" value="1"/>
</dbReference>
<reference evidence="9" key="1">
    <citation type="journal article" date="2023" name="Nat. Commun.">
        <title>Diploid and tetraploid genomes of Acorus and the evolution of monocots.</title>
        <authorList>
            <person name="Ma L."/>
            <person name="Liu K.W."/>
            <person name="Li Z."/>
            <person name="Hsiao Y.Y."/>
            <person name="Qi Y."/>
            <person name="Fu T."/>
            <person name="Tang G.D."/>
            <person name="Zhang D."/>
            <person name="Sun W.H."/>
            <person name="Liu D.K."/>
            <person name="Li Y."/>
            <person name="Chen G.Z."/>
            <person name="Liu X.D."/>
            <person name="Liao X.Y."/>
            <person name="Jiang Y.T."/>
            <person name="Yu X."/>
            <person name="Hao Y."/>
            <person name="Huang J."/>
            <person name="Zhao X.W."/>
            <person name="Ke S."/>
            <person name="Chen Y.Y."/>
            <person name="Wu W.L."/>
            <person name="Hsu J.L."/>
            <person name="Lin Y.F."/>
            <person name="Huang M.D."/>
            <person name="Li C.Y."/>
            <person name="Huang L."/>
            <person name="Wang Z.W."/>
            <person name="Zhao X."/>
            <person name="Zhong W.Y."/>
            <person name="Peng D.H."/>
            <person name="Ahmad S."/>
            <person name="Lan S."/>
            <person name="Zhang J.S."/>
            <person name="Tsai W.C."/>
            <person name="Van de Peer Y."/>
            <person name="Liu Z.J."/>
        </authorList>
    </citation>
    <scope>NUCLEOTIDE SEQUENCE</scope>
    <source>
        <strain evidence="9">CP</strain>
    </source>
</reference>
<dbReference type="AlphaFoldDB" id="A0AAV9DWT1"/>
<organism evidence="9 10">
    <name type="scientific">Acorus calamus</name>
    <name type="common">Sweet flag</name>
    <dbReference type="NCBI Taxonomy" id="4465"/>
    <lineage>
        <taxon>Eukaryota</taxon>
        <taxon>Viridiplantae</taxon>
        <taxon>Streptophyta</taxon>
        <taxon>Embryophyta</taxon>
        <taxon>Tracheophyta</taxon>
        <taxon>Spermatophyta</taxon>
        <taxon>Magnoliopsida</taxon>
        <taxon>Liliopsida</taxon>
        <taxon>Acoraceae</taxon>
        <taxon>Acorus</taxon>
    </lineage>
</organism>
<evidence type="ECO:0000256" key="2">
    <source>
        <dbReference type="ARBA" id="ARBA00023015"/>
    </source>
</evidence>
<evidence type="ECO:0000313" key="10">
    <source>
        <dbReference type="Proteomes" id="UP001180020"/>
    </source>
</evidence>
<evidence type="ECO:0000256" key="7">
    <source>
        <dbReference type="SAM" id="MobiDB-lite"/>
    </source>
</evidence>
<name>A0AAV9DWT1_ACOCL</name>
<keyword evidence="10" id="KW-1185">Reference proteome</keyword>
<protein>
    <submittedName>
        <fullName evidence="9">Transcription factor E2FB</fullName>
    </submittedName>
</protein>
<evidence type="ECO:0000256" key="3">
    <source>
        <dbReference type="ARBA" id="ARBA00023125"/>
    </source>
</evidence>
<reference evidence="9" key="2">
    <citation type="submission" date="2023-06" db="EMBL/GenBank/DDBJ databases">
        <authorList>
            <person name="Ma L."/>
            <person name="Liu K.-W."/>
            <person name="Li Z."/>
            <person name="Hsiao Y.-Y."/>
            <person name="Qi Y."/>
            <person name="Fu T."/>
            <person name="Tang G."/>
            <person name="Zhang D."/>
            <person name="Sun W.-H."/>
            <person name="Liu D.-K."/>
            <person name="Li Y."/>
            <person name="Chen G.-Z."/>
            <person name="Liu X.-D."/>
            <person name="Liao X.-Y."/>
            <person name="Jiang Y.-T."/>
            <person name="Yu X."/>
            <person name="Hao Y."/>
            <person name="Huang J."/>
            <person name="Zhao X.-W."/>
            <person name="Ke S."/>
            <person name="Chen Y.-Y."/>
            <person name="Wu W.-L."/>
            <person name="Hsu J.-L."/>
            <person name="Lin Y.-F."/>
            <person name="Huang M.-D."/>
            <person name="Li C.-Y."/>
            <person name="Huang L."/>
            <person name="Wang Z.-W."/>
            <person name="Zhao X."/>
            <person name="Zhong W.-Y."/>
            <person name="Peng D.-H."/>
            <person name="Ahmad S."/>
            <person name="Lan S."/>
            <person name="Zhang J.-S."/>
            <person name="Tsai W.-C."/>
            <person name="Van De Peer Y."/>
            <person name="Liu Z.-J."/>
        </authorList>
    </citation>
    <scope>NUCLEOTIDE SEQUENCE</scope>
    <source>
        <strain evidence="9">CP</strain>
        <tissue evidence="9">Leaves</tissue>
    </source>
</reference>
<evidence type="ECO:0000256" key="4">
    <source>
        <dbReference type="ARBA" id="ARBA00023163"/>
    </source>
</evidence>
<keyword evidence="2 6" id="KW-0805">Transcription regulation</keyword>
<dbReference type="GO" id="GO:0000981">
    <property type="term" value="F:DNA-binding transcription factor activity, RNA polymerase II-specific"/>
    <property type="evidence" value="ECO:0007669"/>
    <property type="project" value="TreeGrafter"/>
</dbReference>
<gene>
    <name evidence="9" type="primary">E2FB</name>
    <name evidence="9" type="ORF">QJS10_CPB11g00830</name>
</gene>
<feature type="region of interest" description="Disordered" evidence="7">
    <location>
        <begin position="364"/>
        <end position="388"/>
    </location>
</feature>
<dbReference type="FunFam" id="1.10.10.10:FF:000008">
    <property type="entry name" value="E2F transcription factor 1"/>
    <property type="match status" value="1"/>
</dbReference>
<dbReference type="InterPro" id="IPR015633">
    <property type="entry name" value="E2F"/>
</dbReference>
<keyword evidence="3 6" id="KW-0238">DNA-binding</keyword>
<evidence type="ECO:0000259" key="8">
    <source>
        <dbReference type="SMART" id="SM01372"/>
    </source>
</evidence>
<dbReference type="SUPFAM" id="SSF144074">
    <property type="entry name" value="E2F-DP heterodimerization region"/>
    <property type="match status" value="1"/>
</dbReference>
<dbReference type="PANTHER" id="PTHR12081:SF18">
    <property type="entry name" value="TRANSCRIPTION FACTOR E2F2-RELATED"/>
    <property type="match status" value="1"/>
</dbReference>
<evidence type="ECO:0000256" key="5">
    <source>
        <dbReference type="ARBA" id="ARBA00023306"/>
    </source>
</evidence>
<dbReference type="InterPro" id="IPR037241">
    <property type="entry name" value="E2F-DP_heterodim"/>
</dbReference>
<dbReference type="EMBL" id="JAUJYO010000011">
    <property type="protein sequence ID" value="KAK1305100.1"/>
    <property type="molecule type" value="Genomic_DNA"/>
</dbReference>
<dbReference type="GO" id="GO:0000978">
    <property type="term" value="F:RNA polymerase II cis-regulatory region sequence-specific DNA binding"/>
    <property type="evidence" value="ECO:0007669"/>
    <property type="project" value="InterPro"/>
</dbReference>
<accession>A0AAV9DWT1</accession>
<comment type="caution">
    <text evidence="9">The sequence shown here is derived from an EMBL/GenBank/DDBJ whole genome shotgun (WGS) entry which is preliminary data.</text>
</comment>
<dbReference type="SUPFAM" id="SSF46785">
    <property type="entry name" value="Winged helix' DNA-binding domain"/>
    <property type="match status" value="1"/>
</dbReference>
<evidence type="ECO:0000256" key="1">
    <source>
        <dbReference type="ARBA" id="ARBA00010940"/>
    </source>
</evidence>
<feature type="compositionally biased region" description="Pro residues" evidence="7">
    <location>
        <begin position="45"/>
        <end position="70"/>
    </location>
</feature>
<comment type="similarity">
    <text evidence="1 6">Belongs to the E2F/DP family.</text>
</comment>
<proteinExistence type="inferred from homology"/>
<dbReference type="GO" id="GO:0046983">
    <property type="term" value="F:protein dimerization activity"/>
    <property type="evidence" value="ECO:0007669"/>
    <property type="project" value="InterPro"/>
</dbReference>
<keyword evidence="4 6" id="KW-0804">Transcription</keyword>
<feature type="domain" description="E2F/DP family winged-helix DNA-binding" evidence="8">
    <location>
        <begin position="177"/>
        <end position="242"/>
    </location>
</feature>
<dbReference type="Gene3D" id="6.10.250.540">
    <property type="match status" value="1"/>
</dbReference>
<evidence type="ECO:0000313" key="9">
    <source>
        <dbReference type="EMBL" id="KAK1305100.1"/>
    </source>
</evidence>
<dbReference type="GO" id="GO:0090575">
    <property type="term" value="C:RNA polymerase II transcription regulator complex"/>
    <property type="evidence" value="ECO:0007669"/>
    <property type="project" value="TreeGrafter"/>
</dbReference>
<keyword evidence="5" id="KW-0131">Cell cycle</keyword>
<evidence type="ECO:0000256" key="6">
    <source>
        <dbReference type="RuleBase" id="RU003796"/>
    </source>
</evidence>
<feature type="region of interest" description="Disordered" evidence="7">
    <location>
        <begin position="1"/>
        <end position="74"/>
    </location>
</feature>
<keyword evidence="6" id="KW-0539">Nucleus</keyword>
<dbReference type="PANTHER" id="PTHR12081">
    <property type="entry name" value="TRANSCRIPTION FACTOR E2F"/>
    <property type="match status" value="1"/>
</dbReference>
<dbReference type="SMART" id="SM01372">
    <property type="entry name" value="E2F_TDP"/>
    <property type="match status" value="1"/>
</dbReference>
<dbReference type="Pfam" id="PF16421">
    <property type="entry name" value="E2F_CC-MB"/>
    <property type="match status" value="1"/>
</dbReference>